<evidence type="ECO:0000313" key="4">
    <source>
        <dbReference type="EMBL" id="MEQ2177679.1"/>
    </source>
</evidence>
<keyword evidence="2" id="KW-1133">Transmembrane helix</keyword>
<dbReference type="EMBL" id="JAHRIO010060252">
    <property type="protein sequence ID" value="MEQ2177679.1"/>
    <property type="molecule type" value="Genomic_DNA"/>
</dbReference>
<dbReference type="Gene3D" id="1.20.1110.10">
    <property type="entry name" value="Calcium-transporting ATPase, transmembrane domain"/>
    <property type="match status" value="1"/>
</dbReference>
<evidence type="ECO:0000313" key="5">
    <source>
        <dbReference type="Proteomes" id="UP001476798"/>
    </source>
</evidence>
<dbReference type="SUPFAM" id="SSF81665">
    <property type="entry name" value="Calcium ATPase, transmembrane domain M"/>
    <property type="match status" value="1"/>
</dbReference>
<evidence type="ECO:0000259" key="3">
    <source>
        <dbReference type="Pfam" id="PF12424"/>
    </source>
</evidence>
<dbReference type="Pfam" id="PF12424">
    <property type="entry name" value="ATP_Ca_trans_C"/>
    <property type="match status" value="1"/>
</dbReference>
<dbReference type="Proteomes" id="UP001476798">
    <property type="component" value="Unassembled WGS sequence"/>
</dbReference>
<organism evidence="4 5">
    <name type="scientific">Goodea atripinnis</name>
    <dbReference type="NCBI Taxonomy" id="208336"/>
    <lineage>
        <taxon>Eukaryota</taxon>
        <taxon>Metazoa</taxon>
        <taxon>Chordata</taxon>
        <taxon>Craniata</taxon>
        <taxon>Vertebrata</taxon>
        <taxon>Euteleostomi</taxon>
        <taxon>Actinopterygii</taxon>
        <taxon>Neopterygii</taxon>
        <taxon>Teleostei</taxon>
        <taxon>Neoteleostei</taxon>
        <taxon>Acanthomorphata</taxon>
        <taxon>Ovalentaria</taxon>
        <taxon>Atherinomorphae</taxon>
        <taxon>Cyprinodontiformes</taxon>
        <taxon>Goodeidae</taxon>
        <taxon>Goodea</taxon>
    </lineage>
</organism>
<proteinExistence type="predicted"/>
<dbReference type="InterPro" id="IPR022141">
    <property type="entry name" value="ATP_Ca_trans_C"/>
</dbReference>
<keyword evidence="1" id="KW-0175">Coiled coil</keyword>
<dbReference type="InterPro" id="IPR023298">
    <property type="entry name" value="ATPase_P-typ_TM_dom_sf"/>
</dbReference>
<feature type="transmembrane region" description="Helical" evidence="2">
    <location>
        <begin position="20"/>
        <end position="40"/>
    </location>
</feature>
<evidence type="ECO:0000256" key="2">
    <source>
        <dbReference type="SAM" id="Phobius"/>
    </source>
</evidence>
<name>A0ABV0P1Y7_9TELE</name>
<keyword evidence="2" id="KW-0472">Membrane</keyword>
<feature type="coiled-coil region" evidence="1">
    <location>
        <begin position="100"/>
        <end position="127"/>
    </location>
</feature>
<gene>
    <name evidence="4" type="primary">ATP2B3_1</name>
    <name evidence="4" type="ORF">GOODEAATRI_006017</name>
</gene>
<keyword evidence="5" id="KW-1185">Reference proteome</keyword>
<evidence type="ECO:0000256" key="1">
    <source>
        <dbReference type="SAM" id="Coils"/>
    </source>
</evidence>
<keyword evidence="2" id="KW-0812">Transmembrane</keyword>
<feature type="domain" description="Plasma membrane calcium transporting P-type ATPase C-terminal" evidence="3">
    <location>
        <begin position="124"/>
        <end position="139"/>
    </location>
</feature>
<accession>A0ABV0P1Y7</accession>
<reference evidence="4 5" key="1">
    <citation type="submission" date="2021-06" db="EMBL/GenBank/DDBJ databases">
        <authorList>
            <person name="Palmer J.M."/>
        </authorList>
    </citation>
    <scope>NUCLEOTIDE SEQUENCE [LARGE SCALE GENOMIC DNA]</scope>
    <source>
        <strain evidence="4 5">GA_2019</strain>
        <tissue evidence="4">Muscle</tissue>
    </source>
</reference>
<protein>
    <submittedName>
        <fullName evidence="4">Plasma membrane calcium-transporting ATPase 3</fullName>
    </submittedName>
</protein>
<sequence length="180" mass="20358">MFYNYSCKDSVYSGAGCVGLPLSFVFTCLTITTFSFVFLLQIVIVQWGGKPFSCAPLNVEQWLWCLFVGVGELLWGQVIATVPTERLPCLKEAGLGLESGEEEGEELAEDEEEIDCAERELRRGQILWFRGLNRIQTQVSFDRNSTFNCYHYFLTGAPTDTQTFQPEPSLRHDTCAVCLR</sequence>
<comment type="caution">
    <text evidence="4">The sequence shown here is derived from an EMBL/GenBank/DDBJ whole genome shotgun (WGS) entry which is preliminary data.</text>
</comment>